<dbReference type="Proteomes" id="UP000254618">
    <property type="component" value="Unassembled WGS sequence"/>
</dbReference>
<organism evidence="1 2">
    <name type="scientific">Moraxella equi</name>
    <dbReference type="NCBI Taxonomy" id="60442"/>
    <lineage>
        <taxon>Bacteria</taxon>
        <taxon>Pseudomonadati</taxon>
        <taxon>Pseudomonadota</taxon>
        <taxon>Gammaproteobacteria</taxon>
        <taxon>Moraxellales</taxon>
        <taxon>Moraxellaceae</taxon>
        <taxon>Moraxella</taxon>
    </lineage>
</organism>
<gene>
    <name evidence="1" type="ORF">NCTC11012_02725</name>
</gene>
<name>A0A378QU98_9GAMM</name>
<dbReference type="CDD" id="cd14744">
    <property type="entry name" value="PAAR_CT_2"/>
    <property type="match status" value="1"/>
</dbReference>
<reference evidence="1 2" key="1">
    <citation type="submission" date="2018-06" db="EMBL/GenBank/DDBJ databases">
        <authorList>
            <consortium name="Pathogen Informatics"/>
            <person name="Doyle S."/>
        </authorList>
    </citation>
    <scope>NUCLEOTIDE SEQUENCE [LARGE SCALE GENOMIC DNA]</scope>
    <source>
        <strain evidence="1 2">NCTC11012</strain>
    </source>
</reference>
<proteinExistence type="predicted"/>
<evidence type="ECO:0000313" key="2">
    <source>
        <dbReference type="Proteomes" id="UP000254618"/>
    </source>
</evidence>
<dbReference type="RefSeq" id="WP_174700909.1">
    <property type="nucleotide sequence ID" value="NZ_UGQF01000001.1"/>
</dbReference>
<evidence type="ECO:0008006" key="3">
    <source>
        <dbReference type="Google" id="ProtNLM"/>
    </source>
</evidence>
<dbReference type="EMBL" id="UGQF01000001">
    <property type="protein sequence ID" value="STZ04445.1"/>
    <property type="molecule type" value="Genomic_DNA"/>
</dbReference>
<evidence type="ECO:0000313" key="1">
    <source>
        <dbReference type="EMBL" id="STZ04445.1"/>
    </source>
</evidence>
<sequence length="464" mass="52131">MPLTRYYILENDTTTAGGIVQTTTNPTIFNVSGKKQSCIGDDVWCPACQSMGKIVPTGPRLSFSLGGAMPALNDDLCLCKCNPPPKLVHSQTSFKEIIDDNRLAQYQKAREQYRQSKLQNNFANTQANDDELPKFTVHFRRDDNYQGRYGFDWLRDEYVYNIKLADGSVQGNIAGVSPHRANLIQSIMSEYITHQNNPVSFIDDFISNQTDYAPAWLSIFAKGQMDDVYLPNVNLHLQIEQDITHGSTPLTDDGTIILFEYSQGLEVQSTLTLADYLKNAKRQEIELMASSLAMPSKAIYRYTNTAFSINITCTQPIDELGYVKIFAQKPNGKKKQVGLLCVYPNSDIPTAVIQPVLWVTDRGMAIINHPQGMLDTGKIRIPYGKIQTALFNQALIKAHINEYLAINLLDKKVYIGEKGATLDIPHSLDKEISNYLYQPNLKTTTQPHKIKEQLINTIQPPILS</sequence>
<accession>A0A378QU98</accession>
<dbReference type="AlphaFoldDB" id="A0A378QU98"/>
<protein>
    <recommendedName>
        <fullName evidence="3">PAAR motif</fullName>
    </recommendedName>
</protein>